<dbReference type="InterPro" id="IPR017745">
    <property type="entry name" value="BcsE"/>
</dbReference>
<evidence type="ECO:0000313" key="2">
    <source>
        <dbReference type="Proteomes" id="UP000254640"/>
    </source>
</evidence>
<sequence>MPRNACLPIGAIRLGCENERFFTLNEKQEPLSLNDEQHYLADQHRARKARRRFHASGNCSRITSRSGLRAQQANAATVIFSLTRSEYINELAKMVHSLRRTRGNGLKNCGARDGGPACVIATNVCCWPAV</sequence>
<name>A0A379ANN1_ENTAG</name>
<keyword evidence="2" id="KW-1185">Reference proteome</keyword>
<protein>
    <submittedName>
        <fullName evidence="1">Cellulose biosynthesis protein BcsE</fullName>
    </submittedName>
</protein>
<dbReference type="Pfam" id="PF10995">
    <property type="entry name" value="CBP_BcsE"/>
    <property type="match status" value="1"/>
</dbReference>
<dbReference type="GO" id="GO:0035438">
    <property type="term" value="F:cyclic-di-GMP binding"/>
    <property type="evidence" value="ECO:0007669"/>
    <property type="project" value="InterPro"/>
</dbReference>
<reference evidence="1 2" key="1">
    <citation type="submission" date="2018-06" db="EMBL/GenBank/DDBJ databases">
        <authorList>
            <consortium name="Pathogen Informatics"/>
            <person name="Doyle S."/>
        </authorList>
    </citation>
    <scope>NUCLEOTIDE SEQUENCE [LARGE SCALE GENOMIC DNA]</scope>
    <source>
        <strain evidence="1 2">NCTC9381</strain>
    </source>
</reference>
<dbReference type="AlphaFoldDB" id="A0A379ANN1"/>
<dbReference type="Proteomes" id="UP000254640">
    <property type="component" value="Unassembled WGS sequence"/>
</dbReference>
<evidence type="ECO:0000313" key="1">
    <source>
        <dbReference type="EMBL" id="SUB19138.1"/>
    </source>
</evidence>
<proteinExistence type="predicted"/>
<organism evidence="1 2">
    <name type="scientific">Enterobacter agglomerans</name>
    <name type="common">Erwinia herbicola</name>
    <name type="synonym">Pantoea agglomerans</name>
    <dbReference type="NCBI Taxonomy" id="549"/>
    <lineage>
        <taxon>Bacteria</taxon>
        <taxon>Pseudomonadati</taxon>
        <taxon>Pseudomonadota</taxon>
        <taxon>Gammaproteobacteria</taxon>
        <taxon>Enterobacterales</taxon>
        <taxon>Erwiniaceae</taxon>
        <taxon>Pantoea</taxon>
        <taxon>Pantoea agglomerans group</taxon>
    </lineage>
</organism>
<gene>
    <name evidence="1" type="ORF">NCTC9381_05138</name>
</gene>
<accession>A0A379ANN1</accession>
<dbReference type="EMBL" id="UGSO01000001">
    <property type="protein sequence ID" value="SUB19138.1"/>
    <property type="molecule type" value="Genomic_DNA"/>
</dbReference>